<dbReference type="OrthoDB" id="9803988at2"/>
<dbReference type="Gene3D" id="3.10.105.10">
    <property type="entry name" value="Dipeptide-binding Protein, Domain 3"/>
    <property type="match status" value="1"/>
</dbReference>
<dbReference type="Pfam" id="PF00496">
    <property type="entry name" value="SBP_bac_5"/>
    <property type="match status" value="1"/>
</dbReference>
<sequence length="661" mass="73151">MTGKPPITARHPEKAAIGGRLEGACRLLQAPLSRRTALAFAAGASLLPLLGRRAVSQEAPPPPAAGALAPGFGAESHGLSVFGDLKYPADFARFDYVDPAAPTGGTFSQIGPTAAFNQSFQTFNSLNGYVLKGDGAQGVDLIFDTLMARAFDEPDAIYGLVAQGVAVSQDGTVYRFRLRPQARFHDGSKLTAEDVAFSLNLLKSKGHPIIAQNLRDMVSAEAEGDAIAVVRFAPRRARDVPLFVASLPIFSKAYYSANEFDASSLEPPLGSGAYKIGRFEVGRFIEYRRDPDYWAKDLPVTIGVNNFDVLRYEYFRDREVGFEAFKARAYLFRQEFTARTWATGYDFPALNEGKVKREVLPDRTPSGAQGWFLNLRRPKFADPRVREALSYAFDFNWTNKNLMYDAYRRTTSFFENSDLKAGGPAGPDEEALIARLGDRLSAEDVAVLKAPPWSPPVSDGSGQDRALLRRGTQLLREAGWVIKGGRLVDPQGNGLAIEFLDDEGSLERHTSPFIKNLKLLGIEANFRLVDPPQYQRRLNDFDFDTTVRRFSMSTVPGESLRNYFGSAAANIPGSNNLSGIADPIVDLLIEEVIAAPTRDELRTACRVLDRRLRAGRYWVPQWYSAEFRIAFWDEFGWPSAPRPTYSRAIPEIWSARTRSAG</sequence>
<dbReference type="CDD" id="cd08497">
    <property type="entry name" value="MbnE-like"/>
    <property type="match status" value="1"/>
</dbReference>
<protein>
    <submittedName>
        <fullName evidence="5">Microcin C transport system substrate-binding protein</fullName>
    </submittedName>
</protein>
<keyword evidence="3" id="KW-0732">Signal</keyword>
<dbReference type="PANTHER" id="PTHR30290:SF64">
    <property type="entry name" value="ABC TRANSPORTER PERIPLASMIC BINDING PROTEIN"/>
    <property type="match status" value="1"/>
</dbReference>
<dbReference type="GO" id="GO:1904680">
    <property type="term" value="F:peptide transmembrane transporter activity"/>
    <property type="evidence" value="ECO:0007669"/>
    <property type="project" value="TreeGrafter"/>
</dbReference>
<gene>
    <name evidence="5" type="ORF">EV667_0791</name>
</gene>
<dbReference type="GO" id="GO:0030288">
    <property type="term" value="C:outer membrane-bounded periplasmic space"/>
    <property type="evidence" value="ECO:0007669"/>
    <property type="project" value="TreeGrafter"/>
</dbReference>
<comment type="caution">
    <text evidence="5">The sequence shown here is derived from an EMBL/GenBank/DDBJ whole genome shotgun (WGS) entry which is preliminary data.</text>
</comment>
<dbReference type="Proteomes" id="UP000295030">
    <property type="component" value="Unassembled WGS sequence"/>
</dbReference>
<dbReference type="PANTHER" id="PTHR30290">
    <property type="entry name" value="PERIPLASMIC BINDING COMPONENT OF ABC TRANSPORTER"/>
    <property type="match status" value="1"/>
</dbReference>
<evidence type="ECO:0000256" key="1">
    <source>
        <dbReference type="ARBA" id="ARBA00004418"/>
    </source>
</evidence>
<dbReference type="InterPro" id="IPR030678">
    <property type="entry name" value="Peptide/Ni-bd"/>
</dbReference>
<feature type="domain" description="Solute-binding protein family 5" evidence="4">
    <location>
        <begin position="158"/>
        <end position="567"/>
    </location>
</feature>
<keyword evidence="6" id="KW-1185">Reference proteome</keyword>
<dbReference type="InterPro" id="IPR000914">
    <property type="entry name" value="SBP_5_dom"/>
</dbReference>
<dbReference type="SUPFAM" id="SSF53850">
    <property type="entry name" value="Periplasmic binding protein-like II"/>
    <property type="match status" value="1"/>
</dbReference>
<comment type="similarity">
    <text evidence="2">Belongs to the bacterial solute-binding protein 5 family.</text>
</comment>
<dbReference type="InterPro" id="IPR039424">
    <property type="entry name" value="SBP_5"/>
</dbReference>
<dbReference type="RefSeq" id="WP_131833990.1">
    <property type="nucleotide sequence ID" value="NZ_SMFY01000001.1"/>
</dbReference>
<dbReference type="GO" id="GO:0042884">
    <property type="term" value="P:microcin transport"/>
    <property type="evidence" value="ECO:0007669"/>
    <property type="project" value="TreeGrafter"/>
</dbReference>
<dbReference type="GO" id="GO:0015833">
    <property type="term" value="P:peptide transport"/>
    <property type="evidence" value="ECO:0007669"/>
    <property type="project" value="TreeGrafter"/>
</dbReference>
<proteinExistence type="inferred from homology"/>
<evidence type="ECO:0000256" key="3">
    <source>
        <dbReference type="ARBA" id="ARBA00022729"/>
    </source>
</evidence>
<dbReference type="EMBL" id="SMFY01000001">
    <property type="protein sequence ID" value="TCK30693.1"/>
    <property type="molecule type" value="Genomic_DNA"/>
</dbReference>
<evidence type="ECO:0000313" key="5">
    <source>
        <dbReference type="EMBL" id="TCK30693.1"/>
    </source>
</evidence>
<accession>A0A4R1I943</accession>
<organism evidence="5 6">
    <name type="scientific">Ancylobacter aquaticus</name>
    <dbReference type="NCBI Taxonomy" id="100"/>
    <lineage>
        <taxon>Bacteria</taxon>
        <taxon>Pseudomonadati</taxon>
        <taxon>Pseudomonadota</taxon>
        <taxon>Alphaproteobacteria</taxon>
        <taxon>Hyphomicrobiales</taxon>
        <taxon>Xanthobacteraceae</taxon>
        <taxon>Ancylobacter</taxon>
    </lineage>
</organism>
<dbReference type="GO" id="GO:0043190">
    <property type="term" value="C:ATP-binding cassette (ABC) transporter complex"/>
    <property type="evidence" value="ECO:0007669"/>
    <property type="project" value="InterPro"/>
</dbReference>
<dbReference type="Gene3D" id="3.40.190.10">
    <property type="entry name" value="Periplasmic binding protein-like II"/>
    <property type="match status" value="1"/>
</dbReference>
<comment type="subcellular location">
    <subcellularLocation>
        <location evidence="1">Periplasm</location>
    </subcellularLocation>
</comment>
<dbReference type="PIRSF" id="PIRSF002741">
    <property type="entry name" value="MppA"/>
    <property type="match status" value="1"/>
</dbReference>
<evidence type="ECO:0000313" key="6">
    <source>
        <dbReference type="Proteomes" id="UP000295030"/>
    </source>
</evidence>
<dbReference type="AlphaFoldDB" id="A0A4R1I943"/>
<evidence type="ECO:0000256" key="2">
    <source>
        <dbReference type="ARBA" id="ARBA00005695"/>
    </source>
</evidence>
<reference evidence="5 6" key="1">
    <citation type="submission" date="2019-03" db="EMBL/GenBank/DDBJ databases">
        <title>Genomic Encyclopedia of Type Strains, Phase IV (KMG-IV): sequencing the most valuable type-strain genomes for metagenomic binning, comparative biology and taxonomic classification.</title>
        <authorList>
            <person name="Goeker M."/>
        </authorList>
    </citation>
    <scope>NUCLEOTIDE SEQUENCE [LARGE SCALE GENOMIC DNA]</scope>
    <source>
        <strain evidence="5 6">DSM 101</strain>
    </source>
</reference>
<name>A0A4R1I943_ANCAQ</name>
<evidence type="ECO:0000259" key="4">
    <source>
        <dbReference type="Pfam" id="PF00496"/>
    </source>
</evidence>